<keyword evidence="2" id="KW-1185">Reference proteome</keyword>
<evidence type="ECO:0000313" key="1">
    <source>
        <dbReference type="EMBL" id="ORY38702.1"/>
    </source>
</evidence>
<organism evidence="1 2">
    <name type="scientific">Rhizoclosmatium globosum</name>
    <dbReference type="NCBI Taxonomy" id="329046"/>
    <lineage>
        <taxon>Eukaryota</taxon>
        <taxon>Fungi</taxon>
        <taxon>Fungi incertae sedis</taxon>
        <taxon>Chytridiomycota</taxon>
        <taxon>Chytridiomycota incertae sedis</taxon>
        <taxon>Chytridiomycetes</taxon>
        <taxon>Chytridiales</taxon>
        <taxon>Chytriomycetaceae</taxon>
        <taxon>Rhizoclosmatium</taxon>
    </lineage>
</organism>
<dbReference type="EMBL" id="MCGO01000043">
    <property type="protein sequence ID" value="ORY38702.1"/>
    <property type="molecule type" value="Genomic_DNA"/>
</dbReference>
<gene>
    <name evidence="1" type="ORF">BCR33DRAFT_720688</name>
</gene>
<reference evidence="1 2" key="1">
    <citation type="submission" date="2016-07" db="EMBL/GenBank/DDBJ databases">
        <title>Pervasive Adenine N6-methylation of Active Genes in Fungi.</title>
        <authorList>
            <consortium name="DOE Joint Genome Institute"/>
            <person name="Mondo S.J."/>
            <person name="Dannebaum R.O."/>
            <person name="Kuo R.C."/>
            <person name="Labutti K."/>
            <person name="Haridas S."/>
            <person name="Kuo A."/>
            <person name="Salamov A."/>
            <person name="Ahrendt S.R."/>
            <person name="Lipzen A."/>
            <person name="Sullivan W."/>
            <person name="Andreopoulos W.B."/>
            <person name="Clum A."/>
            <person name="Lindquist E."/>
            <person name="Daum C."/>
            <person name="Ramamoorthy G.K."/>
            <person name="Gryganskyi A."/>
            <person name="Culley D."/>
            <person name="Magnuson J.K."/>
            <person name="James T.Y."/>
            <person name="O'Malley M.A."/>
            <person name="Stajich J.E."/>
            <person name="Spatafora J.W."/>
            <person name="Visel A."/>
            <person name="Grigoriev I.V."/>
        </authorList>
    </citation>
    <scope>NUCLEOTIDE SEQUENCE [LARGE SCALE GENOMIC DNA]</scope>
    <source>
        <strain evidence="1 2">JEL800</strain>
    </source>
</reference>
<comment type="caution">
    <text evidence="1">The sequence shown here is derived from an EMBL/GenBank/DDBJ whole genome shotgun (WGS) entry which is preliminary data.</text>
</comment>
<protein>
    <submittedName>
        <fullName evidence="1">Uncharacterized protein</fullName>
    </submittedName>
</protein>
<proteinExistence type="predicted"/>
<name>A0A1Y2BVA3_9FUNG</name>
<evidence type="ECO:0000313" key="2">
    <source>
        <dbReference type="Proteomes" id="UP000193642"/>
    </source>
</evidence>
<sequence length="175" mass="19124">MSICKEDVRSLQHSTELQSMRANRQSMHLFCADEYQYVPLLSTVVDEFTGFSDNDFADITAIFSTCPLIAPAHMSARVAPPKAVSNVNRFNPITRECSAKYTSDMKSDFVDGKGNSLRLPSIFGRDSHHTALPPSPESALSSLDTPSLLPTNLPPGFNALPSFSQFGSHFPALKA</sequence>
<dbReference type="Proteomes" id="UP000193642">
    <property type="component" value="Unassembled WGS sequence"/>
</dbReference>
<accession>A0A1Y2BVA3</accession>
<dbReference type="AlphaFoldDB" id="A0A1Y2BVA3"/>